<dbReference type="InterPro" id="IPR048136">
    <property type="entry name" value="STM3941-like"/>
</dbReference>
<feature type="region of interest" description="Disordered" evidence="1">
    <location>
        <begin position="201"/>
        <end position="234"/>
    </location>
</feature>
<sequence>MNDQRVLGQFETLKNSGTVQLSTNRGKLIFLFLLTLVFTLFGLGMMFASYGQAATVAGMFGSGSFWIGLLVVVFFGILGIPSLFSQIVQKRQLTLDKQGFRYGKPHSAGTDPELEIRWDEVEGMGLARVSRSTMVAMKLTSEGYERYESQLTGSTRQLAKANQRMMGEGMIALPATIGGGPKELVTLLGLAHGQYGPPEVREGYARAQAEAHADAEAVTHDPRAERPRTADPQE</sequence>
<dbReference type="Proteomes" id="UP001558481">
    <property type="component" value="Unassembled WGS sequence"/>
</dbReference>
<protein>
    <submittedName>
        <fullName evidence="3">STM3941 family protein</fullName>
    </submittedName>
</protein>
<feature type="transmembrane region" description="Helical" evidence="2">
    <location>
        <begin position="63"/>
        <end position="84"/>
    </location>
</feature>
<dbReference type="RefSeq" id="WP_095797500.1">
    <property type="nucleotide sequence ID" value="NZ_CAUREL010000034.1"/>
</dbReference>
<evidence type="ECO:0000256" key="2">
    <source>
        <dbReference type="SAM" id="Phobius"/>
    </source>
</evidence>
<evidence type="ECO:0000313" key="4">
    <source>
        <dbReference type="Proteomes" id="UP001558481"/>
    </source>
</evidence>
<accession>A0ABV3UYK0</accession>
<keyword evidence="2" id="KW-0472">Membrane</keyword>
<evidence type="ECO:0000256" key="1">
    <source>
        <dbReference type="SAM" id="MobiDB-lite"/>
    </source>
</evidence>
<keyword evidence="4" id="KW-1185">Reference proteome</keyword>
<organism evidence="3 4">
    <name type="scientific">Kocuria carniphila</name>
    <dbReference type="NCBI Taxonomy" id="262208"/>
    <lineage>
        <taxon>Bacteria</taxon>
        <taxon>Bacillati</taxon>
        <taxon>Actinomycetota</taxon>
        <taxon>Actinomycetes</taxon>
        <taxon>Micrococcales</taxon>
        <taxon>Micrococcaceae</taxon>
        <taxon>Kocuria</taxon>
    </lineage>
</organism>
<reference evidence="3 4" key="1">
    <citation type="journal article" date="2024" name="Fungal Genet. Biol.">
        <title>The porcine skin microbiome exhibits broad fungal antagonism.</title>
        <authorList>
            <person name="De La Cruz K.F."/>
            <person name="Townsend E.C."/>
            <person name="Alex Cheong J.Z."/>
            <person name="Salamzade R."/>
            <person name="Liu A."/>
            <person name="Sandstrom S."/>
            <person name="Davila E."/>
            <person name="Huang L."/>
            <person name="Xu K.H."/>
            <person name="Wu S.Y."/>
            <person name="Meudt J.J."/>
            <person name="Shanmuganayagam D."/>
            <person name="Gibson A.L.F."/>
            <person name="Kalan L.R."/>
        </authorList>
    </citation>
    <scope>NUCLEOTIDE SEQUENCE [LARGE SCALE GENOMIC DNA]</scope>
    <source>
        <strain evidence="3 4">LK2625</strain>
    </source>
</reference>
<feature type="transmembrane region" description="Helical" evidence="2">
    <location>
        <begin position="28"/>
        <end position="51"/>
    </location>
</feature>
<keyword evidence="2" id="KW-0812">Transmembrane</keyword>
<dbReference type="EMBL" id="JAYWLU010000002">
    <property type="protein sequence ID" value="MEX3593497.1"/>
    <property type="molecule type" value="Genomic_DNA"/>
</dbReference>
<gene>
    <name evidence="3" type="ORF">VVR66_02080</name>
</gene>
<comment type="caution">
    <text evidence="3">The sequence shown here is derived from an EMBL/GenBank/DDBJ whole genome shotgun (WGS) entry which is preliminary data.</text>
</comment>
<proteinExistence type="predicted"/>
<dbReference type="NCBIfam" id="NF041635">
    <property type="entry name" value="STM3941_fam"/>
    <property type="match status" value="1"/>
</dbReference>
<name>A0ABV3UYK0_9MICC</name>
<keyword evidence="2" id="KW-1133">Transmembrane helix</keyword>
<evidence type="ECO:0000313" key="3">
    <source>
        <dbReference type="EMBL" id="MEX3593497.1"/>
    </source>
</evidence>